<dbReference type="Gene3D" id="3.20.20.140">
    <property type="entry name" value="Metal-dependent hydrolases"/>
    <property type="match status" value="1"/>
</dbReference>
<dbReference type="OrthoDB" id="9803237at2"/>
<evidence type="ECO:0000256" key="7">
    <source>
        <dbReference type="ARBA" id="ARBA00049244"/>
    </source>
</evidence>
<evidence type="ECO:0000256" key="4">
    <source>
        <dbReference type="ARBA" id="ARBA00022695"/>
    </source>
</evidence>
<dbReference type="PANTHER" id="PTHR32294:SF0">
    <property type="entry name" value="DNA POLYMERASE III SUBUNIT ALPHA"/>
    <property type="match status" value="1"/>
</dbReference>
<dbReference type="InterPro" id="IPR029460">
    <property type="entry name" value="DNAPol_HHH"/>
</dbReference>
<proteinExistence type="predicted"/>
<dbReference type="PANTHER" id="PTHR32294">
    <property type="entry name" value="DNA POLYMERASE III SUBUNIT ALPHA"/>
    <property type="match status" value="1"/>
</dbReference>
<dbReference type="STRING" id="1548749.LS48_01840"/>
<keyword evidence="4" id="KW-0548">Nucleotidyltransferase</keyword>
<dbReference type="AlphaFoldDB" id="A0A137RM45"/>
<evidence type="ECO:0000256" key="6">
    <source>
        <dbReference type="ARBA" id="ARBA00022932"/>
    </source>
</evidence>
<dbReference type="InterPro" id="IPR040982">
    <property type="entry name" value="DNA_pol3_finger"/>
</dbReference>
<dbReference type="Pfam" id="PF17657">
    <property type="entry name" value="DNA_pol3_finger"/>
    <property type="match status" value="1"/>
</dbReference>
<dbReference type="RefSeq" id="WP_062619376.1">
    <property type="nucleotide sequence ID" value="NZ_JRWG01000001.1"/>
</dbReference>
<dbReference type="GO" id="GO:0008408">
    <property type="term" value="F:3'-5' exonuclease activity"/>
    <property type="evidence" value="ECO:0007669"/>
    <property type="project" value="InterPro"/>
</dbReference>
<evidence type="ECO:0000256" key="2">
    <source>
        <dbReference type="ARBA" id="ARBA00019114"/>
    </source>
</evidence>
<keyword evidence="10" id="KW-1185">Reference proteome</keyword>
<dbReference type="EMBL" id="JRWG01000001">
    <property type="protein sequence ID" value="KXO01231.1"/>
    <property type="molecule type" value="Genomic_DNA"/>
</dbReference>
<dbReference type="NCBIfam" id="TIGR00594">
    <property type="entry name" value="polc"/>
    <property type="match status" value="1"/>
</dbReference>
<dbReference type="EC" id="2.7.7.7" evidence="1"/>
<dbReference type="InterPro" id="IPR016195">
    <property type="entry name" value="Pol/histidinol_Pase-like"/>
</dbReference>
<evidence type="ECO:0000259" key="8">
    <source>
        <dbReference type="SMART" id="SM00481"/>
    </source>
</evidence>
<protein>
    <recommendedName>
        <fullName evidence="2">DNA polymerase III subunit alpha</fullName>
        <ecNumber evidence="1">2.7.7.7</ecNumber>
    </recommendedName>
</protein>
<dbReference type="Pfam" id="PF02811">
    <property type="entry name" value="PHP"/>
    <property type="match status" value="1"/>
</dbReference>
<gene>
    <name evidence="9" type="ORF">LS48_01840</name>
</gene>
<dbReference type="InterPro" id="IPR011708">
    <property type="entry name" value="DNA_pol3_alpha_NTPase_dom"/>
</dbReference>
<dbReference type="InterPro" id="IPR003141">
    <property type="entry name" value="Pol/His_phosphatase_N"/>
</dbReference>
<dbReference type="Pfam" id="PF07733">
    <property type="entry name" value="DNA_pol3_alpha"/>
    <property type="match status" value="1"/>
</dbReference>
<comment type="caution">
    <text evidence="9">The sequence shown here is derived from an EMBL/GenBank/DDBJ whole genome shotgun (WGS) entry which is preliminary data.</text>
</comment>
<keyword evidence="5" id="KW-0235">DNA replication</keyword>
<dbReference type="GO" id="GO:0006260">
    <property type="term" value="P:DNA replication"/>
    <property type="evidence" value="ECO:0007669"/>
    <property type="project" value="UniProtKB-KW"/>
</dbReference>
<dbReference type="SUPFAM" id="SSF89550">
    <property type="entry name" value="PHP domain-like"/>
    <property type="match status" value="1"/>
</dbReference>
<keyword evidence="6" id="KW-0239">DNA-directed DNA polymerase</keyword>
<dbReference type="InterPro" id="IPR004805">
    <property type="entry name" value="DnaE2/DnaE/PolC"/>
</dbReference>
<dbReference type="SMART" id="SM00481">
    <property type="entry name" value="POLIIIAc"/>
    <property type="match status" value="1"/>
</dbReference>
<dbReference type="InterPro" id="IPR004013">
    <property type="entry name" value="PHP_dom"/>
</dbReference>
<keyword evidence="3" id="KW-0808">Transferase</keyword>
<dbReference type="PATRIC" id="fig|1548749.3.peg.391"/>
<dbReference type="CDD" id="cd04485">
    <property type="entry name" value="DnaE_OBF"/>
    <property type="match status" value="1"/>
</dbReference>
<reference evidence="9 10" key="2">
    <citation type="journal article" date="2016" name="Int. J. Syst. Evol. Microbiol.">
        <title>Vitellibacter aquimaris sp. nov., a marine bacterium isolated from seawater.</title>
        <authorList>
            <person name="Thevarajoo S."/>
            <person name="Selvaratnam C."/>
            <person name="Goh K.M."/>
            <person name="Hong K.W."/>
            <person name="Chan X.Y."/>
            <person name="Chan K.G."/>
            <person name="Chong C.S."/>
        </authorList>
    </citation>
    <scope>NUCLEOTIDE SEQUENCE [LARGE SCALE GENOMIC DNA]</scope>
    <source>
        <strain evidence="9 10">D-24</strain>
    </source>
</reference>
<dbReference type="Pfam" id="PF14579">
    <property type="entry name" value="HHH_6"/>
    <property type="match status" value="1"/>
</dbReference>
<dbReference type="GO" id="GO:0003887">
    <property type="term" value="F:DNA-directed DNA polymerase activity"/>
    <property type="evidence" value="ECO:0007669"/>
    <property type="project" value="UniProtKB-KW"/>
</dbReference>
<name>A0A137RM45_9FLAO</name>
<organism evidence="9 10">
    <name type="scientific">Aequorivita aquimaris</name>
    <dbReference type="NCBI Taxonomy" id="1548749"/>
    <lineage>
        <taxon>Bacteria</taxon>
        <taxon>Pseudomonadati</taxon>
        <taxon>Bacteroidota</taxon>
        <taxon>Flavobacteriia</taxon>
        <taxon>Flavobacteriales</taxon>
        <taxon>Flavobacteriaceae</taxon>
        <taxon>Aequorivita</taxon>
    </lineage>
</organism>
<dbReference type="Proteomes" id="UP000070138">
    <property type="component" value="Unassembled WGS sequence"/>
</dbReference>
<feature type="domain" description="Polymerase/histidinol phosphatase N-terminal" evidence="8">
    <location>
        <begin position="5"/>
        <end position="68"/>
    </location>
</feature>
<evidence type="ECO:0000256" key="3">
    <source>
        <dbReference type="ARBA" id="ARBA00022679"/>
    </source>
</evidence>
<reference evidence="10" key="1">
    <citation type="submission" date="2014-10" db="EMBL/GenBank/DDBJ databases">
        <title>Genome sequencing of Vitellibacter sp. D-24.</title>
        <authorList>
            <person name="Thevarajoo S."/>
            <person name="Selvaratnam C."/>
            <person name="Goh K.M."/>
            <person name="Chong C.S."/>
        </authorList>
    </citation>
    <scope>NUCLEOTIDE SEQUENCE [LARGE SCALE GENOMIC DNA]</scope>
    <source>
        <strain evidence="10">D-24</strain>
    </source>
</reference>
<evidence type="ECO:0000256" key="1">
    <source>
        <dbReference type="ARBA" id="ARBA00012417"/>
    </source>
</evidence>
<evidence type="ECO:0000313" key="9">
    <source>
        <dbReference type="EMBL" id="KXO01231.1"/>
    </source>
</evidence>
<evidence type="ECO:0000313" key="10">
    <source>
        <dbReference type="Proteomes" id="UP000070138"/>
    </source>
</evidence>
<evidence type="ECO:0000256" key="5">
    <source>
        <dbReference type="ARBA" id="ARBA00022705"/>
    </source>
</evidence>
<accession>A0A137RM45</accession>
<comment type="catalytic activity">
    <reaction evidence="7">
        <text>DNA(n) + a 2'-deoxyribonucleoside 5'-triphosphate = DNA(n+1) + diphosphate</text>
        <dbReference type="Rhea" id="RHEA:22508"/>
        <dbReference type="Rhea" id="RHEA-COMP:17339"/>
        <dbReference type="Rhea" id="RHEA-COMP:17340"/>
        <dbReference type="ChEBI" id="CHEBI:33019"/>
        <dbReference type="ChEBI" id="CHEBI:61560"/>
        <dbReference type="ChEBI" id="CHEBI:173112"/>
        <dbReference type="EC" id="2.7.7.7"/>
    </reaction>
</comment>
<sequence length="995" mass="113917">MYINCHTYYSLRYGVLSVPQLLELAKKYTIKSVAITDINSTSACLEFSREAAKEKLKPVVGADIRNGNNRCYVCLAKNNKGYLEINQFLSTHLHTKKDFPEIPPSFLNVITIFPFEKVLEYELESFAPDWYIGIAVNDLNKLKFSHLKQYTEKLVLLQPVTFCSQTHINIHRLLRCIDLNIVLSKLPEAEQGTANDKMYSLTKLKDLFEDFEHILSNTQALLNSCSIDFKFDDIRENQNQTTYLSNAQDDYGYLVSLVKQNIPSRYKTVNSKITERIEKELNAIRQMDFVSYFLINYDIVQYAIKNNYPYIGRGSGANSVVAYILGITNVDPIELDLYFERFINLYRSSPPDFDIDFSWKDRDDVTRYIFERFPNTALMGTYVTFQFKAVVRELAKVFGLPKAEIDAFLNGNRENKKNDHYFKLVIKYSHLIHGFPNYLSVHSGGIVITKNPVQAYCGTFMPPKGFQTLQIDMHIAEAVGIFKFDILAQRGLSKIKDAIQLIRENQPNAHIKNIDDTTSFKNDPAINNLLKVGDCMGVFYVESPAMRTLMTRLQTQDYLGLVAASSIIRPGVTNGGMKNAYIERHRFPEKKAEAHPVLLKIMPDTYGVMVYQEDVLKVAHYFAGLSLAEADVLRRGMSGKGRSKEQFDALERKFYENCKEKGYTQKVIAEVWDQIKAFAGYAFAKGHSASYAVESYQSLYLKKYFPLEFMTAVLNNGGGFYNLDTYINEIFKCGGVVENPCINNSDHSNYIKDKTVFLGFGMIKDLEHRSIQKILTERQLFGPFNSFDDFLDRCKLGLEQLLLLIRLKAFRTFESNKHKLMWLAHLNTHAIKNLNNQPQLFKPKRVNYSLPSLKSEQIIDAYDNLELLGFTLHNDFNLIKPGKYPITIASDLSTYEGKEITILGKLVTSKTTKTSKGDYMAFSTFLDKDGKCFDTVQFPKIMVKYPLTGIGIYFIKGTVTEDLGYYAITTTQLLKVPRLPDPRFSEEQKTHKSIV</sequence>
<dbReference type="Gene3D" id="1.10.150.870">
    <property type="match status" value="1"/>
</dbReference>